<protein>
    <submittedName>
        <fullName evidence="1">Uncharacterized protein</fullName>
    </submittedName>
</protein>
<reference evidence="1" key="1">
    <citation type="journal article" date="2019" name="Philos. Trans. R. Soc. Lond., B, Biol. Sci.">
        <title>Targeted metagenomic recovery of four divergent viruses reveals shared and distinctive characteristics of giant viruses of marine eukaryotes.</title>
        <authorList>
            <person name="Needham D.M."/>
            <person name="Poirier C."/>
            <person name="Hehenberger E."/>
            <person name="Jimenez V."/>
            <person name="Swalwell J.E."/>
            <person name="Santoro A.E."/>
            <person name="Worden A.Z."/>
        </authorList>
    </citation>
    <scope>NUCLEOTIDE SEQUENCE</scope>
    <source>
        <strain evidence="1">MPacV-611</strain>
    </source>
</reference>
<accession>A0A5J6VKF0</accession>
<organism evidence="1">
    <name type="scientific">Megaviridae environmental sample</name>
    <dbReference type="NCBI Taxonomy" id="1737588"/>
    <lineage>
        <taxon>Viruses</taxon>
        <taxon>Varidnaviria</taxon>
        <taxon>Bamfordvirae</taxon>
        <taxon>Nucleocytoviricota</taxon>
        <taxon>Megaviricetes</taxon>
        <taxon>Imitervirales</taxon>
        <taxon>Mimiviridae</taxon>
        <taxon>environmental samples</taxon>
    </lineage>
</organism>
<proteinExistence type="predicted"/>
<name>A0A5J6VKF0_9VIRU</name>
<dbReference type="EMBL" id="MN448289">
    <property type="protein sequence ID" value="QFG74565.1"/>
    <property type="molecule type" value="Genomic_DNA"/>
</dbReference>
<sequence>MSSNGLKISNSIPNSFKKQYVYNLELILHNNEIVHFNKIKSNTSTKLTTYEDKIKYSEVKEFIINIIVIDGNYHKYKLKDSFNIKNNFNSFRSNNIYIEFTNKNNNLDCSCHITEFPNKMLFTPPNY</sequence>
<evidence type="ECO:0000313" key="1">
    <source>
        <dbReference type="EMBL" id="QFG74565.1"/>
    </source>
</evidence>